<dbReference type="AlphaFoldDB" id="A0A7G6RH49"/>
<accession>A0A7G6RH49</accession>
<protein>
    <submittedName>
        <fullName evidence="1">Uncharacterized protein</fullName>
    </submittedName>
</protein>
<dbReference type="EMBL" id="CP050549">
    <property type="protein sequence ID" value="QND41581.1"/>
    <property type="molecule type" value="Genomic_DNA"/>
</dbReference>
<dbReference type="Proteomes" id="UP000515518">
    <property type="component" value="Chromosome"/>
</dbReference>
<proteinExistence type="predicted"/>
<evidence type="ECO:0000313" key="1">
    <source>
        <dbReference type="EMBL" id="QND41581.1"/>
    </source>
</evidence>
<organism evidence="1 2">
    <name type="scientific">Rhizobium leguminosarum bv. viciae</name>
    <dbReference type="NCBI Taxonomy" id="387"/>
    <lineage>
        <taxon>Bacteria</taxon>
        <taxon>Pseudomonadati</taxon>
        <taxon>Pseudomonadota</taxon>
        <taxon>Alphaproteobacteria</taxon>
        <taxon>Hyphomicrobiales</taxon>
        <taxon>Rhizobiaceae</taxon>
        <taxon>Rhizobium/Agrobacterium group</taxon>
        <taxon>Rhizobium</taxon>
    </lineage>
</organism>
<name>A0A7G6RH49_RHILV</name>
<gene>
    <name evidence="1" type="ORF">HB770_00450</name>
</gene>
<reference evidence="2" key="1">
    <citation type="journal article" date="2020" name="Mol. Plant Microbe">
        <title>Rhizobial microsymbionts of the narrowly endemic Oxytropis species growing in Kamchatka are characterized by significant genetic diversity and possess a set of genes that are associated with T3SS and T6SS secretion systems and can affect the development of symbiosis.</title>
        <authorList>
            <person name="Safronova V."/>
            <person name="Guro P."/>
            <person name="Sazanova A."/>
            <person name="Kuznetsova I."/>
            <person name="Belimov A."/>
            <person name="Yakubov V."/>
            <person name="Chirak E."/>
            <person name="Afonin A."/>
            <person name="Gogolev Y."/>
            <person name="Andronov E."/>
            <person name="Tikhonovich I."/>
        </authorList>
    </citation>
    <scope>NUCLEOTIDE SEQUENCE [LARGE SCALE GENOMIC DNA]</scope>
    <source>
        <strain evidence="2">RCAM0610</strain>
    </source>
</reference>
<sequence length="46" mass="5415">MNWQLRDPGFRQDRSGKAGYARFFVLPMRLIGRRLPFQSKRFAATA</sequence>
<evidence type="ECO:0000313" key="2">
    <source>
        <dbReference type="Proteomes" id="UP000515518"/>
    </source>
</evidence>